<dbReference type="GO" id="GO:0006508">
    <property type="term" value="P:proteolysis"/>
    <property type="evidence" value="ECO:0007669"/>
    <property type="project" value="InterPro"/>
</dbReference>
<keyword evidence="2" id="KW-0732">Signal</keyword>
<protein>
    <recommendedName>
        <fullName evidence="3">D-alanyl-D-alanine carboxypeptidase-like core domain-containing protein</fullName>
    </recommendedName>
</protein>
<gene>
    <name evidence="4" type="ORF">UX45_C0003G0059</name>
</gene>
<feature type="transmembrane region" description="Helical" evidence="1">
    <location>
        <begin position="172"/>
        <end position="193"/>
    </location>
</feature>
<evidence type="ECO:0000313" key="5">
    <source>
        <dbReference type="Proteomes" id="UP000034705"/>
    </source>
</evidence>
<keyword evidence="1" id="KW-1133">Transmembrane helix</keyword>
<evidence type="ECO:0000259" key="3">
    <source>
        <dbReference type="Pfam" id="PF02557"/>
    </source>
</evidence>
<feature type="domain" description="D-alanyl-D-alanine carboxypeptidase-like core" evidence="3">
    <location>
        <begin position="288"/>
        <end position="419"/>
    </location>
</feature>
<evidence type="ECO:0000313" key="4">
    <source>
        <dbReference type="EMBL" id="KKU34168.1"/>
    </source>
</evidence>
<dbReference type="GO" id="GO:0008233">
    <property type="term" value="F:peptidase activity"/>
    <property type="evidence" value="ECO:0007669"/>
    <property type="project" value="InterPro"/>
</dbReference>
<proteinExistence type="predicted"/>
<organism evidence="4 5">
    <name type="scientific">Candidatus Uhrbacteria bacterium GW2011_GWF2_46_218</name>
    <dbReference type="NCBI Taxonomy" id="1619001"/>
    <lineage>
        <taxon>Bacteria</taxon>
        <taxon>Candidatus Uhriibacteriota</taxon>
    </lineage>
</organism>
<dbReference type="EMBL" id="LCMG01000003">
    <property type="protein sequence ID" value="KKU34168.1"/>
    <property type="molecule type" value="Genomic_DNA"/>
</dbReference>
<reference evidence="4 5" key="1">
    <citation type="journal article" date="2015" name="Nature">
        <title>rRNA introns, odd ribosomes, and small enigmatic genomes across a large radiation of phyla.</title>
        <authorList>
            <person name="Brown C.T."/>
            <person name="Hug L.A."/>
            <person name="Thomas B.C."/>
            <person name="Sharon I."/>
            <person name="Castelle C.J."/>
            <person name="Singh A."/>
            <person name="Wilkins M.J."/>
            <person name="Williams K.H."/>
            <person name="Banfield J.F."/>
        </authorList>
    </citation>
    <scope>NUCLEOTIDE SEQUENCE [LARGE SCALE GENOMIC DNA]</scope>
</reference>
<accession>A0A0G1RW35</accession>
<keyword evidence="1" id="KW-0812">Transmembrane</keyword>
<dbReference type="AlphaFoldDB" id="A0A0G1RW35"/>
<dbReference type="Gene3D" id="3.30.1380.10">
    <property type="match status" value="1"/>
</dbReference>
<dbReference type="Proteomes" id="UP000034705">
    <property type="component" value="Unassembled WGS sequence"/>
</dbReference>
<keyword evidence="1" id="KW-0472">Membrane</keyword>
<evidence type="ECO:0000256" key="2">
    <source>
        <dbReference type="SAM" id="SignalP"/>
    </source>
</evidence>
<dbReference type="SUPFAM" id="SSF55166">
    <property type="entry name" value="Hedgehog/DD-peptidase"/>
    <property type="match status" value="1"/>
</dbReference>
<evidence type="ECO:0000256" key="1">
    <source>
        <dbReference type="SAM" id="Phobius"/>
    </source>
</evidence>
<feature type="signal peptide" evidence="2">
    <location>
        <begin position="1"/>
        <end position="31"/>
    </location>
</feature>
<comment type="caution">
    <text evidence="4">The sequence shown here is derived from an EMBL/GenBank/DDBJ whole genome shotgun (WGS) entry which is preliminary data.</text>
</comment>
<name>A0A0G1RW35_9BACT</name>
<feature type="chain" id="PRO_5002539464" description="D-alanyl-D-alanine carboxypeptidase-like core domain-containing protein" evidence="2">
    <location>
        <begin position="32"/>
        <end position="429"/>
    </location>
</feature>
<dbReference type="InterPro" id="IPR003709">
    <property type="entry name" value="VanY-like_core_dom"/>
</dbReference>
<dbReference type="InterPro" id="IPR009045">
    <property type="entry name" value="Zn_M74/Hedgehog-like"/>
</dbReference>
<dbReference type="PATRIC" id="fig|1619001.3.peg.245"/>
<sequence>MWRKFWQSIHKLILPCLFAVCFSLWAPPAFADTYNCFCWYWTDIGTDTESQYCWPTNLASIVYCEDSCSNPHTIGDQIFKSCIYTDTLGSSNPTRCSHAEGGASYAETICDRYPRPDDSPEAAATTTTTTTTYEFVAPELVVQLDPDFEFSPILSENGVLKITYLGDYLQMLYNYFLGTMTVVAIIVVMYHGVMYLLAGSSGRTKNATSGIRKVVWGLALLFGAVSLLKLVNPELTLFRALELEEVTADALMPYGESEESVSGTTCTSFGIPSGSNINGNNVQVCDPMVKNIEEAAKDLQSQGYGMILTSGYRSVEKQIELIKKYCINPPGSTTCNAKEGSPSACPLKDMDPKNCPHTTGSAVDMWGAEINNGVVTQCIIQKECLKDLEDCFENPCQKALIDAMKAEGFCVLASEPWHFEQPSMSSSCH</sequence>
<dbReference type="Pfam" id="PF02557">
    <property type="entry name" value="VanY"/>
    <property type="match status" value="1"/>
</dbReference>
<feature type="transmembrane region" description="Helical" evidence="1">
    <location>
        <begin position="214"/>
        <end position="231"/>
    </location>
</feature>